<sequence length="235" mass="28056">MGLISLKREIPWFFQHIENFHHLFLNIRFNGIRSIDERLDFAIELDLQGFEGLLFYMYKPHARKIKMDVFKHSIEQIHKLENLHIELNKSDSNEVDLVIIPFGYFKEEHEFRLKINSKHVVPSFDIFSWSPSNLFKNVKSVIKIDNQYQELIPFDEFKGYYFQVEKSFKGNETGRLFDLINYLVELDKIIDEITQKPLFENMDSEIKSVISKSNEFLFELSQKSIPLELKNVLKE</sequence>
<gene>
    <name evidence="1" type="ORF">LCGC14_0941000</name>
</gene>
<reference evidence="1" key="1">
    <citation type="journal article" date="2015" name="Nature">
        <title>Complex archaea that bridge the gap between prokaryotes and eukaryotes.</title>
        <authorList>
            <person name="Spang A."/>
            <person name="Saw J.H."/>
            <person name="Jorgensen S.L."/>
            <person name="Zaremba-Niedzwiedzka K."/>
            <person name="Martijn J."/>
            <person name="Lind A.E."/>
            <person name="van Eijk R."/>
            <person name="Schleper C."/>
            <person name="Guy L."/>
            <person name="Ettema T.J."/>
        </authorList>
    </citation>
    <scope>NUCLEOTIDE SEQUENCE</scope>
</reference>
<proteinExistence type="predicted"/>
<dbReference type="EMBL" id="LAZR01003291">
    <property type="protein sequence ID" value="KKN19913.1"/>
    <property type="molecule type" value="Genomic_DNA"/>
</dbReference>
<protein>
    <submittedName>
        <fullName evidence="1">Uncharacterized protein</fullName>
    </submittedName>
</protein>
<comment type="caution">
    <text evidence="1">The sequence shown here is derived from an EMBL/GenBank/DDBJ whole genome shotgun (WGS) entry which is preliminary data.</text>
</comment>
<name>A0A0F9RRF4_9ZZZZ</name>
<dbReference type="AlphaFoldDB" id="A0A0F9RRF4"/>
<feature type="non-terminal residue" evidence="1">
    <location>
        <position position="235"/>
    </location>
</feature>
<organism evidence="1">
    <name type="scientific">marine sediment metagenome</name>
    <dbReference type="NCBI Taxonomy" id="412755"/>
    <lineage>
        <taxon>unclassified sequences</taxon>
        <taxon>metagenomes</taxon>
        <taxon>ecological metagenomes</taxon>
    </lineage>
</organism>
<evidence type="ECO:0000313" key="1">
    <source>
        <dbReference type="EMBL" id="KKN19913.1"/>
    </source>
</evidence>
<accession>A0A0F9RRF4</accession>